<evidence type="ECO:0000313" key="6">
    <source>
        <dbReference type="EMBL" id="KRO02081.1"/>
    </source>
</evidence>
<feature type="transmembrane region" description="Helical" evidence="5">
    <location>
        <begin position="96"/>
        <end position="121"/>
    </location>
</feature>
<dbReference type="AlphaFoldDB" id="A0A0R2LKA6"/>
<dbReference type="PATRIC" id="fig|449659.4.peg.1790"/>
<dbReference type="Proteomes" id="UP000051886">
    <property type="component" value="Unassembled WGS sequence"/>
</dbReference>
<dbReference type="STRING" id="449659.IV66_GL001751"/>
<evidence type="ECO:0008006" key="8">
    <source>
        <dbReference type="Google" id="ProtNLM"/>
    </source>
</evidence>
<organism evidence="6 7">
    <name type="scientific">Ligilactobacillus pobuzihii</name>
    <dbReference type="NCBI Taxonomy" id="449659"/>
    <lineage>
        <taxon>Bacteria</taxon>
        <taxon>Bacillati</taxon>
        <taxon>Bacillota</taxon>
        <taxon>Bacilli</taxon>
        <taxon>Lactobacillales</taxon>
        <taxon>Lactobacillaceae</taxon>
        <taxon>Ligilactobacillus</taxon>
    </lineage>
</organism>
<evidence type="ECO:0000256" key="3">
    <source>
        <dbReference type="ARBA" id="ARBA00022989"/>
    </source>
</evidence>
<accession>A0A0R2LKA6</accession>
<dbReference type="PANTHER" id="PTHR39157">
    <property type="entry name" value="INTEGRAL MEMBRANE PROTEIN-RELATED"/>
    <property type="match status" value="1"/>
</dbReference>
<sequence>MKGFDFFMVKWLRLSKTSMVISTLIRLYLGFTWLMAGFEKVSSGKFSAEGMINMAIKNPVKDAGGQPAYDWYTSFLKTIVQPNVGLFNFLVQYGELLIGLGLILGTLTTAASFFAMGLNFTYLLAGTISTNPLLLFLEFIILVAGFNAGKVGLDRWLVPFLRRKIPFLKKSVE</sequence>
<evidence type="ECO:0000256" key="5">
    <source>
        <dbReference type="SAM" id="Phobius"/>
    </source>
</evidence>
<dbReference type="GO" id="GO:0016020">
    <property type="term" value="C:membrane"/>
    <property type="evidence" value="ECO:0007669"/>
    <property type="project" value="UniProtKB-SubCell"/>
</dbReference>
<keyword evidence="4 5" id="KW-0472">Membrane</keyword>
<comment type="caution">
    <text evidence="6">The sequence shown here is derived from an EMBL/GenBank/DDBJ whole genome shotgun (WGS) entry which is preliminary data.</text>
</comment>
<dbReference type="InterPro" id="IPR032808">
    <property type="entry name" value="DoxX"/>
</dbReference>
<evidence type="ECO:0000256" key="2">
    <source>
        <dbReference type="ARBA" id="ARBA00022692"/>
    </source>
</evidence>
<evidence type="ECO:0000256" key="1">
    <source>
        <dbReference type="ARBA" id="ARBA00004141"/>
    </source>
</evidence>
<protein>
    <recommendedName>
        <fullName evidence="8">DoxX family protein</fullName>
    </recommendedName>
</protein>
<feature type="transmembrane region" description="Helical" evidence="5">
    <location>
        <begin position="20"/>
        <end position="38"/>
    </location>
</feature>
<feature type="transmembrane region" description="Helical" evidence="5">
    <location>
        <begin position="133"/>
        <end position="153"/>
    </location>
</feature>
<gene>
    <name evidence="6" type="ORF">IV66_GL001751</name>
</gene>
<dbReference type="PANTHER" id="PTHR39157:SF1">
    <property type="entry name" value="DOXX FAMILY PROTEIN"/>
    <property type="match status" value="1"/>
</dbReference>
<evidence type="ECO:0000256" key="4">
    <source>
        <dbReference type="ARBA" id="ARBA00023136"/>
    </source>
</evidence>
<evidence type="ECO:0000313" key="7">
    <source>
        <dbReference type="Proteomes" id="UP000051886"/>
    </source>
</evidence>
<proteinExistence type="predicted"/>
<dbReference type="EMBL" id="JQCN01000004">
    <property type="protein sequence ID" value="KRO02081.1"/>
    <property type="molecule type" value="Genomic_DNA"/>
</dbReference>
<name>A0A0R2LKA6_9LACO</name>
<comment type="subcellular location">
    <subcellularLocation>
        <location evidence="1">Membrane</location>
        <topology evidence="1">Multi-pass membrane protein</topology>
    </subcellularLocation>
</comment>
<reference evidence="6 7" key="1">
    <citation type="journal article" date="2015" name="Genome Announc.">
        <title>Expanding the biotechnology potential of lactobacilli through comparative genomics of 213 strains and associated genera.</title>
        <authorList>
            <person name="Sun Z."/>
            <person name="Harris H.M."/>
            <person name="McCann A."/>
            <person name="Guo C."/>
            <person name="Argimon S."/>
            <person name="Zhang W."/>
            <person name="Yang X."/>
            <person name="Jeffery I.B."/>
            <person name="Cooney J.C."/>
            <person name="Kagawa T.F."/>
            <person name="Liu W."/>
            <person name="Song Y."/>
            <person name="Salvetti E."/>
            <person name="Wrobel A."/>
            <person name="Rasinkangas P."/>
            <person name="Parkhill J."/>
            <person name="Rea M.C."/>
            <person name="O'Sullivan O."/>
            <person name="Ritari J."/>
            <person name="Douillard F.P."/>
            <person name="Paul Ross R."/>
            <person name="Yang R."/>
            <person name="Briner A.E."/>
            <person name="Felis G.E."/>
            <person name="de Vos W.M."/>
            <person name="Barrangou R."/>
            <person name="Klaenhammer T.R."/>
            <person name="Caufield P.W."/>
            <person name="Cui Y."/>
            <person name="Zhang H."/>
            <person name="O'Toole P.W."/>
        </authorList>
    </citation>
    <scope>NUCLEOTIDE SEQUENCE [LARGE SCALE GENOMIC DNA]</scope>
    <source>
        <strain evidence="6 7">NBRC 103219</strain>
    </source>
</reference>
<keyword evidence="2 5" id="KW-0812">Transmembrane</keyword>
<keyword evidence="7" id="KW-1185">Reference proteome</keyword>
<dbReference type="Pfam" id="PF07681">
    <property type="entry name" value="DoxX"/>
    <property type="match status" value="1"/>
</dbReference>
<keyword evidence="3 5" id="KW-1133">Transmembrane helix</keyword>